<evidence type="ECO:0000256" key="1">
    <source>
        <dbReference type="SAM" id="MobiDB-lite"/>
    </source>
</evidence>
<dbReference type="PANTHER" id="PTHR31286:SF180">
    <property type="entry name" value="OS10G0362600 PROTEIN"/>
    <property type="match status" value="1"/>
</dbReference>
<evidence type="ECO:0008006" key="4">
    <source>
        <dbReference type="Google" id="ProtNLM"/>
    </source>
</evidence>
<organism evidence="2 3">
    <name type="scientific">Dendrobium thyrsiflorum</name>
    <name type="common">Pinecone-like raceme dendrobium</name>
    <name type="synonym">Orchid</name>
    <dbReference type="NCBI Taxonomy" id="117978"/>
    <lineage>
        <taxon>Eukaryota</taxon>
        <taxon>Viridiplantae</taxon>
        <taxon>Streptophyta</taxon>
        <taxon>Embryophyta</taxon>
        <taxon>Tracheophyta</taxon>
        <taxon>Spermatophyta</taxon>
        <taxon>Magnoliopsida</taxon>
        <taxon>Liliopsida</taxon>
        <taxon>Asparagales</taxon>
        <taxon>Orchidaceae</taxon>
        <taxon>Epidendroideae</taxon>
        <taxon>Malaxideae</taxon>
        <taxon>Dendrobiinae</taxon>
        <taxon>Dendrobium</taxon>
    </lineage>
</organism>
<evidence type="ECO:0000313" key="2">
    <source>
        <dbReference type="EMBL" id="KAL0917635.1"/>
    </source>
</evidence>
<dbReference type="Proteomes" id="UP001552299">
    <property type="component" value="Unassembled WGS sequence"/>
</dbReference>
<dbReference type="AlphaFoldDB" id="A0ABD0UXW2"/>
<evidence type="ECO:0000313" key="3">
    <source>
        <dbReference type="Proteomes" id="UP001552299"/>
    </source>
</evidence>
<feature type="region of interest" description="Disordered" evidence="1">
    <location>
        <begin position="145"/>
        <end position="166"/>
    </location>
</feature>
<proteinExistence type="predicted"/>
<dbReference type="InterPro" id="IPR040256">
    <property type="entry name" value="At4g02000-like"/>
</dbReference>
<sequence>MTWSRGVWFFPGKPFLLHKWSPHFWPKRENFTSVPIWLKIHDLPLACWNTKGISKIISKIGIALIVDALTLEKSRLTYVRVCVKVTNTTTYLEHIPISIKDEIMNLRIQNEWKPMPCDTCGSLVHPPALCPSKATSLVAIEIPKRGRTTSQARRKHIPSASPTPLF</sequence>
<protein>
    <recommendedName>
        <fullName evidence="4">DUF4283 domain-containing protein</fullName>
    </recommendedName>
</protein>
<dbReference type="EMBL" id="JANQDX010000010">
    <property type="protein sequence ID" value="KAL0917635.1"/>
    <property type="molecule type" value="Genomic_DNA"/>
</dbReference>
<accession>A0ABD0UXW2</accession>
<dbReference type="PANTHER" id="PTHR31286">
    <property type="entry name" value="GLYCINE-RICH CELL WALL STRUCTURAL PROTEIN 1.8-LIKE"/>
    <property type="match status" value="1"/>
</dbReference>
<comment type="caution">
    <text evidence="2">The sequence shown here is derived from an EMBL/GenBank/DDBJ whole genome shotgun (WGS) entry which is preliminary data.</text>
</comment>
<name>A0ABD0UXW2_DENTH</name>
<gene>
    <name evidence="2" type="ORF">M5K25_012711</name>
</gene>
<reference evidence="2 3" key="1">
    <citation type="journal article" date="2024" name="Plant Biotechnol. J.">
        <title>Dendrobium thyrsiflorum genome and its molecular insights into genes involved in important horticultural traits.</title>
        <authorList>
            <person name="Chen B."/>
            <person name="Wang J.Y."/>
            <person name="Zheng P.J."/>
            <person name="Li K.L."/>
            <person name="Liang Y.M."/>
            <person name="Chen X.F."/>
            <person name="Zhang C."/>
            <person name="Zhao X."/>
            <person name="He X."/>
            <person name="Zhang G.Q."/>
            <person name="Liu Z.J."/>
            <person name="Xu Q."/>
        </authorList>
    </citation>
    <scope>NUCLEOTIDE SEQUENCE [LARGE SCALE GENOMIC DNA]</scope>
    <source>
        <strain evidence="2">GZMU011</strain>
    </source>
</reference>
<keyword evidence="3" id="KW-1185">Reference proteome</keyword>